<dbReference type="RefSeq" id="WP_009207691.1">
    <property type="nucleotide sequence ID" value="NC_022357.1"/>
</dbReference>
<name>S6AAX9_SULDS</name>
<evidence type="ECO:0000313" key="2">
    <source>
        <dbReference type="EMBL" id="BAN36350.1"/>
    </source>
</evidence>
<dbReference type="EMBL" id="AP013066">
    <property type="protein sequence ID" value="BAN36350.1"/>
    <property type="molecule type" value="Genomic_DNA"/>
</dbReference>
<keyword evidence="3" id="KW-1185">Reference proteome</keyword>
<sequence length="409" mass="44849">MNKIAFGLLVAVMNLAGWVQAADQTAHAEHGAPSSLQDREKMWKAMLAKPSLAVSVAFDEKGGLWRASVRDGYVSVDFSGDSGKSWGQPVKVNAEAENIAADGENRPKILVRKGVIYISYTQALEKPMTGDIRFSRSLDGGKTFYAPLTVNDNREIISHRFEALEVNDRGQVFLAWLDKRDLSAAIRKGEKYTGVGVYYAVSDDGGANFHTNAKAADHSCECCRVAMALDADGTPVVFWRHVYGKNERDHAMLRLDGKSSPIRVSHDRWEVDACPHHGGALSIASDGVYHFAWFDNAPERHGLFYAYSTDQGKTFSVPLNFGNYDAQAGHPYVLSFGKSVHVVWKEFDGQNSVIRGMSSSDGGKSWSLPRQIAATAGASDHPLLIADGTQPYLSWNTAKEGFRLIGMEL</sequence>
<dbReference type="AlphaFoldDB" id="S6AAX9"/>
<dbReference type="CDD" id="cd15482">
    <property type="entry name" value="Sialidase_non-viral"/>
    <property type="match status" value="1"/>
</dbReference>
<evidence type="ECO:0000313" key="3">
    <source>
        <dbReference type="Proteomes" id="UP000015559"/>
    </source>
</evidence>
<keyword evidence="1" id="KW-0732">Signal</keyword>
<dbReference type="SUPFAM" id="SSF50939">
    <property type="entry name" value="Sialidases"/>
    <property type="match status" value="1"/>
</dbReference>
<dbReference type="STRING" id="1163617.SCD_n02548"/>
<dbReference type="OrthoDB" id="9764969at2"/>
<organism evidence="2 3">
    <name type="scientific">Sulfuricella denitrificans (strain DSM 22764 / NBRC 105220 / skB26)</name>
    <dbReference type="NCBI Taxonomy" id="1163617"/>
    <lineage>
        <taxon>Bacteria</taxon>
        <taxon>Pseudomonadati</taxon>
        <taxon>Pseudomonadota</taxon>
        <taxon>Betaproteobacteria</taxon>
        <taxon>Nitrosomonadales</taxon>
        <taxon>Sulfuricellaceae</taxon>
        <taxon>Sulfuricella</taxon>
    </lineage>
</organism>
<dbReference type="Proteomes" id="UP000015559">
    <property type="component" value="Chromosome"/>
</dbReference>
<reference evidence="2 3" key="1">
    <citation type="journal article" date="2012" name="Appl. Environ. Microbiol.">
        <title>Draft genome sequence of a psychrotolerant sulfur-oxidizing bacterium, Sulfuricella denitrificans skB26, and proteomic insights into cold adaptation.</title>
        <authorList>
            <person name="Watanabe T."/>
            <person name="Kojima H."/>
            <person name="Fukui M."/>
        </authorList>
    </citation>
    <scope>NUCLEOTIDE SEQUENCE [LARGE SCALE GENOMIC DNA]</scope>
    <source>
        <strain evidence="3">skB26</strain>
    </source>
</reference>
<dbReference type="KEGG" id="sdr:SCD_n02548"/>
<evidence type="ECO:0000256" key="1">
    <source>
        <dbReference type="SAM" id="SignalP"/>
    </source>
</evidence>
<gene>
    <name evidence="2" type="ORF">SCD_n02548</name>
</gene>
<dbReference type="eggNOG" id="COG4409">
    <property type="taxonomic scope" value="Bacteria"/>
</dbReference>
<accession>S6AAX9</accession>
<proteinExistence type="predicted"/>
<feature type="chain" id="PRO_5004535498" evidence="1">
    <location>
        <begin position="22"/>
        <end position="409"/>
    </location>
</feature>
<protein>
    <submittedName>
        <fullName evidence="2">BNR/Asp-box repeat-containing protein</fullName>
    </submittedName>
</protein>
<dbReference type="InterPro" id="IPR036278">
    <property type="entry name" value="Sialidase_sf"/>
</dbReference>
<dbReference type="HOGENOM" id="CLU_658671_0_0_4"/>
<dbReference type="Gene3D" id="2.120.10.10">
    <property type="match status" value="2"/>
</dbReference>
<feature type="signal peptide" evidence="1">
    <location>
        <begin position="1"/>
        <end position="21"/>
    </location>
</feature>